<protein>
    <submittedName>
        <fullName evidence="8">Carbohydrate kinase</fullName>
    </submittedName>
</protein>
<dbReference type="PROSITE" id="PS00584">
    <property type="entry name" value="PFKB_KINASES_2"/>
    <property type="match status" value="1"/>
</dbReference>
<evidence type="ECO:0000256" key="1">
    <source>
        <dbReference type="ARBA" id="ARBA00010688"/>
    </source>
</evidence>
<dbReference type="SUPFAM" id="SSF53613">
    <property type="entry name" value="Ribokinase-like"/>
    <property type="match status" value="1"/>
</dbReference>
<keyword evidence="4 6" id="KW-0418">Kinase</keyword>
<evidence type="ECO:0000313" key="9">
    <source>
        <dbReference type="Proteomes" id="UP001501645"/>
    </source>
</evidence>
<gene>
    <name evidence="8" type="ORF">GCM10023351_07790</name>
</gene>
<dbReference type="Pfam" id="PF00294">
    <property type="entry name" value="PfkB"/>
    <property type="match status" value="1"/>
</dbReference>
<comment type="similarity">
    <text evidence="1 6">Belongs to the carbohydrate kinase PfkB family.</text>
</comment>
<evidence type="ECO:0000259" key="7">
    <source>
        <dbReference type="Pfam" id="PF00294"/>
    </source>
</evidence>
<evidence type="ECO:0000256" key="3">
    <source>
        <dbReference type="ARBA" id="ARBA00022741"/>
    </source>
</evidence>
<dbReference type="CDD" id="cd01167">
    <property type="entry name" value="bac_FRK"/>
    <property type="match status" value="1"/>
</dbReference>
<dbReference type="PANTHER" id="PTHR43085:SF1">
    <property type="entry name" value="PSEUDOURIDINE KINASE-RELATED"/>
    <property type="match status" value="1"/>
</dbReference>
<proteinExistence type="inferred from homology"/>
<accession>A0ABP8ZUX2</accession>
<dbReference type="Gene3D" id="3.40.1190.20">
    <property type="match status" value="1"/>
</dbReference>
<dbReference type="InterPro" id="IPR011611">
    <property type="entry name" value="PfkB_dom"/>
</dbReference>
<keyword evidence="5" id="KW-0067">ATP-binding</keyword>
<evidence type="ECO:0000256" key="4">
    <source>
        <dbReference type="ARBA" id="ARBA00022777"/>
    </source>
</evidence>
<comment type="caution">
    <text evidence="8">The sequence shown here is derived from an EMBL/GenBank/DDBJ whole genome shotgun (WGS) entry which is preliminary data.</text>
</comment>
<keyword evidence="9" id="KW-1185">Reference proteome</keyword>
<dbReference type="PRINTS" id="PR00990">
    <property type="entry name" value="RIBOKINASE"/>
</dbReference>
<dbReference type="InterPro" id="IPR002173">
    <property type="entry name" value="Carboh/pur_kinase_PfkB_CS"/>
</dbReference>
<dbReference type="EMBL" id="BAABKO010000001">
    <property type="protein sequence ID" value="GAA4766886.1"/>
    <property type="molecule type" value="Genomic_DNA"/>
</dbReference>
<name>A0ABP8ZUX2_9MICO</name>
<dbReference type="PANTHER" id="PTHR43085">
    <property type="entry name" value="HEXOKINASE FAMILY MEMBER"/>
    <property type="match status" value="1"/>
</dbReference>
<evidence type="ECO:0000256" key="5">
    <source>
        <dbReference type="ARBA" id="ARBA00022840"/>
    </source>
</evidence>
<evidence type="ECO:0000256" key="6">
    <source>
        <dbReference type="RuleBase" id="RU003704"/>
    </source>
</evidence>
<evidence type="ECO:0000313" key="8">
    <source>
        <dbReference type="EMBL" id="GAA4766886.1"/>
    </source>
</evidence>
<dbReference type="InterPro" id="IPR002139">
    <property type="entry name" value="Ribo/fructo_kinase"/>
</dbReference>
<dbReference type="InterPro" id="IPR029056">
    <property type="entry name" value="Ribokinase-like"/>
</dbReference>
<dbReference type="InterPro" id="IPR050306">
    <property type="entry name" value="PfkB_Carbo_kinase"/>
</dbReference>
<sequence length="301" mass="31163">MTGCVLVIGESVIDIVRRADGAVEEVVGGSPANVALGLARLGVRVRFHTALARDAHGERVGRHLTAAGVEVVVASWSLGATSTALAQIGADGAARYTFDVDWSLPTEPDPGGAAIIHVGSISAFLDPGALVVEQTVSTADQDTLITLDPNIRAALLPDRADAVARFQRLAALADIVKLSDEDAAWLYPGEREEVVVRRLLARGPRLVALTRGSSGALLASRGGNRLVSAPSVRVRDTVGAGDTFMAALIAQVVRGPSVLDELDPHALDAIGTFAVTAAAITVQRAGADVPTEGEVRQALAR</sequence>
<keyword evidence="3" id="KW-0547">Nucleotide-binding</keyword>
<feature type="domain" description="Carbohydrate kinase PfkB" evidence="7">
    <location>
        <begin position="5"/>
        <end position="290"/>
    </location>
</feature>
<dbReference type="GO" id="GO:0016301">
    <property type="term" value="F:kinase activity"/>
    <property type="evidence" value="ECO:0007669"/>
    <property type="project" value="UniProtKB-KW"/>
</dbReference>
<evidence type="ECO:0000256" key="2">
    <source>
        <dbReference type="ARBA" id="ARBA00022679"/>
    </source>
</evidence>
<dbReference type="RefSeq" id="WP_345436140.1">
    <property type="nucleotide sequence ID" value="NZ_BAABKO010000001.1"/>
</dbReference>
<organism evidence="8 9">
    <name type="scientific">Microbacterium gilvum</name>
    <dbReference type="NCBI Taxonomy" id="1336204"/>
    <lineage>
        <taxon>Bacteria</taxon>
        <taxon>Bacillati</taxon>
        <taxon>Actinomycetota</taxon>
        <taxon>Actinomycetes</taxon>
        <taxon>Micrococcales</taxon>
        <taxon>Microbacteriaceae</taxon>
        <taxon>Microbacterium</taxon>
    </lineage>
</organism>
<reference evidence="9" key="1">
    <citation type="journal article" date="2019" name="Int. J. Syst. Evol. Microbiol.">
        <title>The Global Catalogue of Microorganisms (GCM) 10K type strain sequencing project: providing services to taxonomists for standard genome sequencing and annotation.</title>
        <authorList>
            <consortium name="The Broad Institute Genomics Platform"/>
            <consortium name="The Broad Institute Genome Sequencing Center for Infectious Disease"/>
            <person name="Wu L."/>
            <person name="Ma J."/>
        </authorList>
    </citation>
    <scope>NUCLEOTIDE SEQUENCE [LARGE SCALE GENOMIC DNA]</scope>
    <source>
        <strain evidence="9">JCM 18537</strain>
    </source>
</reference>
<keyword evidence="2 6" id="KW-0808">Transferase</keyword>
<dbReference type="Proteomes" id="UP001501645">
    <property type="component" value="Unassembled WGS sequence"/>
</dbReference>